<name>A0A4U5MVE7_STECR</name>
<keyword evidence="1" id="KW-0812">Transmembrane</keyword>
<organism evidence="2 3">
    <name type="scientific">Steinernema carpocapsae</name>
    <name type="common">Entomopathogenic nematode</name>
    <dbReference type="NCBI Taxonomy" id="34508"/>
    <lineage>
        <taxon>Eukaryota</taxon>
        <taxon>Metazoa</taxon>
        <taxon>Ecdysozoa</taxon>
        <taxon>Nematoda</taxon>
        <taxon>Chromadorea</taxon>
        <taxon>Rhabditida</taxon>
        <taxon>Tylenchina</taxon>
        <taxon>Panagrolaimomorpha</taxon>
        <taxon>Strongyloidoidea</taxon>
        <taxon>Steinernematidae</taxon>
        <taxon>Steinernema</taxon>
    </lineage>
</organism>
<protein>
    <submittedName>
        <fullName evidence="2">Uncharacterized protein</fullName>
    </submittedName>
</protein>
<evidence type="ECO:0000313" key="3">
    <source>
        <dbReference type="Proteomes" id="UP000298663"/>
    </source>
</evidence>
<comment type="caution">
    <text evidence="2">The sequence shown here is derived from an EMBL/GenBank/DDBJ whole genome shotgun (WGS) entry which is preliminary data.</text>
</comment>
<dbReference type="Proteomes" id="UP000298663">
    <property type="component" value="Unassembled WGS sequence"/>
</dbReference>
<dbReference type="EMBL" id="AZBU02000006">
    <property type="protein sequence ID" value="TKR73728.1"/>
    <property type="molecule type" value="Genomic_DNA"/>
</dbReference>
<dbReference type="AlphaFoldDB" id="A0A4U5MVE7"/>
<dbReference type="PANTHER" id="PTHR34851">
    <property type="entry name" value="PROTEIN CBG05235-RELATED"/>
    <property type="match status" value="1"/>
</dbReference>
<reference evidence="2 3" key="2">
    <citation type="journal article" date="2019" name="G3 (Bethesda)">
        <title>Hybrid Assembly of the Genome of the Entomopathogenic Nematode Steinernema carpocapsae Identifies the X-Chromosome.</title>
        <authorList>
            <person name="Serra L."/>
            <person name="Macchietto M."/>
            <person name="Macias-Munoz A."/>
            <person name="McGill C.J."/>
            <person name="Rodriguez I.M."/>
            <person name="Rodriguez B."/>
            <person name="Murad R."/>
            <person name="Mortazavi A."/>
        </authorList>
    </citation>
    <scope>NUCLEOTIDE SEQUENCE [LARGE SCALE GENOMIC DNA]</scope>
    <source>
        <strain evidence="2 3">ALL</strain>
    </source>
</reference>
<sequence>MNAKDSPEYYCCWGTLHVKLVTKIIAVCSLVGAIFSLLASVIVHQDLCVHSVFNFSAELGRGVVSGLVLYALKHKKPKLLKPYMVYMAISIVQSIAVFVLGMYHVFEYFDANHLNNEVALITLTILILTIGCAWMIWNFLWYFRIVQSCYRYLVARSATVNV</sequence>
<accession>A0A4U5MVE7</accession>
<feature type="transmembrane region" description="Helical" evidence="1">
    <location>
        <begin position="55"/>
        <end position="72"/>
    </location>
</feature>
<feature type="transmembrane region" description="Helical" evidence="1">
    <location>
        <begin position="20"/>
        <end position="43"/>
    </location>
</feature>
<dbReference type="PANTHER" id="PTHR34851:SF5">
    <property type="entry name" value="MARVEL DOMAIN-CONTAINING PROTEIN"/>
    <property type="match status" value="1"/>
</dbReference>
<gene>
    <name evidence="2" type="ORF">L596_021006</name>
</gene>
<feature type="transmembrane region" description="Helical" evidence="1">
    <location>
        <begin position="84"/>
        <end position="106"/>
    </location>
</feature>
<keyword evidence="1" id="KW-1133">Transmembrane helix</keyword>
<keyword evidence="1" id="KW-0472">Membrane</keyword>
<evidence type="ECO:0000313" key="2">
    <source>
        <dbReference type="EMBL" id="TKR73728.1"/>
    </source>
</evidence>
<feature type="transmembrane region" description="Helical" evidence="1">
    <location>
        <begin position="118"/>
        <end position="143"/>
    </location>
</feature>
<evidence type="ECO:0000256" key="1">
    <source>
        <dbReference type="SAM" id="Phobius"/>
    </source>
</evidence>
<reference evidence="2 3" key="1">
    <citation type="journal article" date="2015" name="Genome Biol.">
        <title>Comparative genomics of Steinernema reveals deeply conserved gene regulatory networks.</title>
        <authorList>
            <person name="Dillman A.R."/>
            <person name="Macchietto M."/>
            <person name="Porter C.F."/>
            <person name="Rogers A."/>
            <person name="Williams B."/>
            <person name="Antoshechkin I."/>
            <person name="Lee M.M."/>
            <person name="Goodwin Z."/>
            <person name="Lu X."/>
            <person name="Lewis E.E."/>
            <person name="Goodrich-Blair H."/>
            <person name="Stock S.P."/>
            <person name="Adams B.J."/>
            <person name="Sternberg P.W."/>
            <person name="Mortazavi A."/>
        </authorList>
    </citation>
    <scope>NUCLEOTIDE SEQUENCE [LARGE SCALE GENOMIC DNA]</scope>
    <source>
        <strain evidence="2 3">ALL</strain>
    </source>
</reference>
<proteinExistence type="predicted"/>
<keyword evidence="3" id="KW-1185">Reference proteome</keyword>